<gene>
    <name evidence="9" type="ORF">SANT12839_059720</name>
</gene>
<accession>A0A4D4KE55</accession>
<evidence type="ECO:0000256" key="6">
    <source>
        <dbReference type="PROSITE-ProRule" id="PRU00335"/>
    </source>
</evidence>
<evidence type="ECO:0000259" key="8">
    <source>
        <dbReference type="PROSITE" id="PS50977"/>
    </source>
</evidence>
<dbReference type="Proteomes" id="UP000299290">
    <property type="component" value="Unassembled WGS sequence"/>
</dbReference>
<feature type="DNA-binding region" description="H-T-H motif" evidence="6">
    <location>
        <begin position="717"/>
        <end position="736"/>
    </location>
</feature>
<dbReference type="Gene3D" id="1.10.3020.10">
    <property type="entry name" value="alpha-amino acid ester hydrolase ( Helical cap domain)"/>
    <property type="match status" value="1"/>
</dbReference>
<dbReference type="Pfam" id="PF00440">
    <property type="entry name" value="TetR_N"/>
    <property type="match status" value="1"/>
</dbReference>
<proteinExistence type="predicted"/>
<dbReference type="PANTHER" id="PTHR43056:SF10">
    <property type="entry name" value="COCE_NOND FAMILY, PUTATIVE (AFU_ORTHOLOGUE AFUA_7G00600)-RELATED"/>
    <property type="match status" value="1"/>
</dbReference>
<dbReference type="Pfam" id="PF02129">
    <property type="entry name" value="Peptidase_S15"/>
    <property type="match status" value="1"/>
</dbReference>
<dbReference type="SUPFAM" id="SSF48498">
    <property type="entry name" value="Tetracyclin repressor-like, C-terminal domain"/>
    <property type="match status" value="1"/>
</dbReference>
<dbReference type="InterPro" id="IPR013736">
    <property type="entry name" value="Xaa-Pro_dipept_C"/>
</dbReference>
<dbReference type="InterPro" id="IPR036271">
    <property type="entry name" value="Tet_transcr_reg_TetR-rel_C_sf"/>
</dbReference>
<keyword evidence="4 6" id="KW-0238">DNA-binding</keyword>
<dbReference type="PANTHER" id="PTHR43056">
    <property type="entry name" value="PEPTIDASE S9 PROLYL OLIGOPEPTIDASE"/>
    <property type="match status" value="1"/>
</dbReference>
<dbReference type="GO" id="GO:0003677">
    <property type="term" value="F:DNA binding"/>
    <property type="evidence" value="ECO:0007669"/>
    <property type="project" value="UniProtKB-UniRule"/>
</dbReference>
<dbReference type="AlphaFoldDB" id="A0A4D4KE55"/>
<dbReference type="Pfam" id="PF13977">
    <property type="entry name" value="TetR_C_6"/>
    <property type="match status" value="1"/>
</dbReference>
<dbReference type="InterPro" id="IPR029058">
    <property type="entry name" value="AB_hydrolase_fold"/>
</dbReference>
<keyword evidence="1" id="KW-0678">Repressor</keyword>
<evidence type="ECO:0000256" key="1">
    <source>
        <dbReference type="ARBA" id="ARBA00022491"/>
    </source>
</evidence>
<protein>
    <recommendedName>
        <fullName evidence="8">HTH tetR-type domain-containing protein</fullName>
    </recommendedName>
</protein>
<dbReference type="Gene3D" id="2.60.120.260">
    <property type="entry name" value="Galactose-binding domain-like"/>
    <property type="match status" value="1"/>
</dbReference>
<evidence type="ECO:0000256" key="7">
    <source>
        <dbReference type="SAM" id="MobiDB-lite"/>
    </source>
</evidence>
<evidence type="ECO:0000313" key="9">
    <source>
        <dbReference type="EMBL" id="GDY45090.1"/>
    </source>
</evidence>
<dbReference type="SMART" id="SM00939">
    <property type="entry name" value="PepX_C"/>
    <property type="match status" value="1"/>
</dbReference>
<dbReference type="InterPro" id="IPR050585">
    <property type="entry name" value="Xaa-Pro_dipeptidyl-ppase/CocE"/>
</dbReference>
<dbReference type="InterPro" id="IPR001647">
    <property type="entry name" value="HTH_TetR"/>
</dbReference>
<dbReference type="Gene3D" id="3.40.50.1820">
    <property type="entry name" value="alpha/beta hydrolase"/>
    <property type="match status" value="1"/>
</dbReference>
<dbReference type="InterPro" id="IPR005674">
    <property type="entry name" value="CocE/Ser_esterase"/>
</dbReference>
<comment type="caution">
    <text evidence="9">The sequence shown here is derived from an EMBL/GenBank/DDBJ whole genome shotgun (WGS) entry which is preliminary data.</text>
</comment>
<dbReference type="InterPro" id="IPR009057">
    <property type="entry name" value="Homeodomain-like_sf"/>
</dbReference>
<feature type="compositionally biased region" description="Basic and acidic residues" evidence="7">
    <location>
        <begin position="681"/>
        <end position="693"/>
    </location>
</feature>
<feature type="region of interest" description="Disordered" evidence="7">
    <location>
        <begin position="620"/>
        <end position="693"/>
    </location>
</feature>
<dbReference type="InterPro" id="IPR039538">
    <property type="entry name" value="BetI_C"/>
</dbReference>
<dbReference type="SUPFAM" id="SSF46689">
    <property type="entry name" value="Homeodomain-like"/>
    <property type="match status" value="1"/>
</dbReference>
<dbReference type="GO" id="GO:0008239">
    <property type="term" value="F:dipeptidyl-peptidase activity"/>
    <property type="evidence" value="ECO:0007669"/>
    <property type="project" value="InterPro"/>
</dbReference>
<dbReference type="SUPFAM" id="SSF53474">
    <property type="entry name" value="alpha/beta-Hydrolases"/>
    <property type="match status" value="1"/>
</dbReference>
<evidence type="ECO:0000256" key="2">
    <source>
        <dbReference type="ARBA" id="ARBA00022801"/>
    </source>
</evidence>
<dbReference type="InterPro" id="IPR008979">
    <property type="entry name" value="Galactose-bd-like_sf"/>
</dbReference>
<evidence type="ECO:0000256" key="3">
    <source>
        <dbReference type="ARBA" id="ARBA00023015"/>
    </source>
</evidence>
<dbReference type="Pfam" id="PF08530">
    <property type="entry name" value="PepX_C"/>
    <property type="match status" value="1"/>
</dbReference>
<evidence type="ECO:0000256" key="5">
    <source>
        <dbReference type="ARBA" id="ARBA00023163"/>
    </source>
</evidence>
<evidence type="ECO:0000256" key="4">
    <source>
        <dbReference type="ARBA" id="ARBA00023125"/>
    </source>
</evidence>
<reference evidence="9 10" key="1">
    <citation type="journal article" date="2020" name="Int. J. Syst. Evol. Microbiol.">
        <title>Reclassification of Streptomyces castelarensis and Streptomyces sporoclivatus as later heterotypic synonyms of Streptomyces antimycoticus.</title>
        <authorList>
            <person name="Komaki H."/>
            <person name="Tamura T."/>
        </authorList>
    </citation>
    <scope>NUCLEOTIDE SEQUENCE [LARGE SCALE GENOMIC DNA]</scope>
    <source>
        <strain evidence="9 10">NBRC 12839</strain>
    </source>
</reference>
<dbReference type="InterPro" id="IPR000383">
    <property type="entry name" value="Xaa-Pro-like_dom"/>
</dbReference>
<feature type="domain" description="HTH tetR-type" evidence="8">
    <location>
        <begin position="694"/>
        <end position="754"/>
    </location>
</feature>
<keyword evidence="5" id="KW-0804">Transcription</keyword>
<dbReference type="EMBL" id="BJHV01000001">
    <property type="protein sequence ID" value="GDY45090.1"/>
    <property type="molecule type" value="Genomic_DNA"/>
</dbReference>
<keyword evidence="2" id="KW-0378">Hydrolase</keyword>
<dbReference type="NCBIfam" id="TIGR00976">
    <property type="entry name" value="CocE_NonD"/>
    <property type="match status" value="1"/>
</dbReference>
<dbReference type="Gene3D" id="1.10.357.10">
    <property type="entry name" value="Tetracycline Repressor, domain 2"/>
    <property type="match status" value="1"/>
</dbReference>
<dbReference type="PROSITE" id="PS50977">
    <property type="entry name" value="HTH_TETR_2"/>
    <property type="match status" value="1"/>
</dbReference>
<dbReference type="SUPFAM" id="SSF49785">
    <property type="entry name" value="Galactose-binding domain-like"/>
    <property type="match status" value="1"/>
</dbReference>
<sequence>MKYRETFDRKVQVEDVWIPTRDGKTRLHARIWRPTDAETAPVPALLEYLPYRKSDWTAPRDAQRHPWYAGHGYASVRVDLRGSGDSEGVMLDEYTATELADGVDVVNWLARQPWCTGKVGMFGISWGGFNSLQIAALRPEPLKAIVTVCSTDDRYDNDVHYTGGAVLGIDMLAWAGTMLAFTARPPHPTSVGEDRWLPMWRERLDALEPYLHTWLAHQERDDYWRHGSVCEDYGAIEAAVLAVGGWADPYRDTVLRLLEHLDAPVRGLIGPWSHQYPDRGLPPGPAIGFLQETLRWWDHWLKDELTGVLDEPPLRAWINDPVPPATSYATMPGRWVGEDAWPSPSITWDERSLGGPADQPVIVRSPLHTGLDAGRFFPFGNATDLPPDQREEDGRSACFDSPPLTDRVEILGRPRVRLRLDSATPRAHVIARVCDVAPDGSSTLVTRGVLNLLSRKGRDKAVEWQPGREEDVEFELNATGYAFPPGHRIRVAVSDAYWPWVWPHGERGRLTVRPGDSALLLPVRDPGADAGRPPIVFEEPEQAAPLAVTVDPPAEPRPERALTHDVATGEWVLDVDPNYGGSRTYPDGLRYEESARETYRIRSDDPLSAVASSRWTIRLRRGPGTRRSSPPWNCGPRRGNSSWTAASRHGRTERQWSRAHGTTPRRGHPGDVPRRTPPPRRAVDASRRTRQPTEVRRRLIVEAAVPLIAERGTKGVGVREVAAAAEVSVGTVTYHFESVQEVLSEAMVLHIERYYAALSEAAAKATSGAEGLRLLIDALFTDDTDQHWRMWFDYWNAGERDESFARGQADRYEAWHGEIQSLVERGRDEGDFVCDDPADFALRFSALADGLALRRLRQAPALTVADARRHLRRFVAAELEG</sequence>
<keyword evidence="10" id="KW-1185">Reference proteome</keyword>
<name>A0A4D4KE55_9ACTN</name>
<keyword evidence="3" id="KW-0805">Transcription regulation</keyword>
<organism evidence="9 10">
    <name type="scientific">Streptomyces antimycoticus</name>
    <dbReference type="NCBI Taxonomy" id="68175"/>
    <lineage>
        <taxon>Bacteria</taxon>
        <taxon>Bacillati</taxon>
        <taxon>Actinomycetota</taxon>
        <taxon>Actinomycetes</taxon>
        <taxon>Kitasatosporales</taxon>
        <taxon>Streptomycetaceae</taxon>
        <taxon>Streptomyces</taxon>
        <taxon>Streptomyces violaceusniger group</taxon>
    </lineage>
</organism>
<dbReference type="PRINTS" id="PR00455">
    <property type="entry name" value="HTHTETR"/>
</dbReference>
<evidence type="ECO:0000313" key="10">
    <source>
        <dbReference type="Proteomes" id="UP000299290"/>
    </source>
</evidence>